<dbReference type="PROSITE" id="PS00678">
    <property type="entry name" value="WD_REPEATS_1"/>
    <property type="match status" value="1"/>
</dbReference>
<name>A0ABR2GTQ2_9EUKA</name>
<dbReference type="InterPro" id="IPR001680">
    <property type="entry name" value="WD40_rpt"/>
</dbReference>
<sequence>MEKKKWFKMFNPDIYTKEDLSLICDKFPIYLKARKSENKKIAEETLLKTFKRIRSNVVWEYVFEKYDKLLNYNAQQRDEFFQQMLAYIQIPLQLPQPTKMSFSQPQPLLPTSPPSQQITQIPTQQIMQPISPPARRMAKIPSQQNQKLSQISFQQPIISMTQIQPQNRQKKSKKKNGQISSQNIIPPSSQNIIPPSSQNIIQPSSQNIIQPSSQNIIQPSSQPLSLNASQTPSIEQTKSSPQASTNLAAIQSPPVLPPSSQPSVKMTQISPQANNVPASQGVAGFYQPSFGQYQKQSQRPPPKAPKLSYQSIISSISPSFKPQLSSEPPPKSAPEKAPAPAPTMAPSALPDPSPDGHANEEVLAKKFLDNIKVESDFYSQLKAIYSSLHSSQLHSKSEGLIEYSQDKLDFQKDQEEKLMAVCKDYSAKYRNKFLYSLDEEAETIIIPSNKTTSKTRFLNRDTKHKTVSRESFVSQTIEVTSYIKLFEVRQFQFNEKVLSFIIGELQDDSCYCLRIKSIEAFTVVSFCLKVSASMAENNDADNDNDQVFKINVDDLINEFLFSHPAYVYYNESKQKHILNFFGIEVEMDFILPVKAIYFHRDAEDQNKLYIQGDIRVKEFTIFGLDNYIEKVMMKGGDDNAKFEMITIKNTNTFYFEGFQLKTAVIFVWKDELVLGCNSSLCFWRIDEGSKGKITVSQKEMSKQDKIDIDEFQGINSITSFQKTDLTTYLAVSSEKYPVILILNKRHQIVSRLVSHTLGITSLTSFGFHLFSSSLDQSVRIWDMQKEVTETIFSFKNEEITAIEVGLFCNELFLFTGSRNHKIYCWSIKCKQILFEIQLCEITVPRKIVFIAGNNKEKGEMCKLIVVSEYEGKNKLAIQIQFFQFV</sequence>
<dbReference type="InterPro" id="IPR015943">
    <property type="entry name" value="WD40/YVTN_repeat-like_dom_sf"/>
</dbReference>
<evidence type="ECO:0000313" key="5">
    <source>
        <dbReference type="Proteomes" id="UP001470230"/>
    </source>
</evidence>
<dbReference type="EMBL" id="JAPFFF010000060">
    <property type="protein sequence ID" value="KAK8837328.1"/>
    <property type="molecule type" value="Genomic_DNA"/>
</dbReference>
<gene>
    <name evidence="4" type="ORF">M9Y10_036761</name>
</gene>
<keyword evidence="1" id="KW-0853">WD repeat</keyword>
<evidence type="ECO:0000256" key="3">
    <source>
        <dbReference type="SAM" id="MobiDB-lite"/>
    </source>
</evidence>
<feature type="compositionally biased region" description="Polar residues" evidence="3">
    <location>
        <begin position="224"/>
        <end position="245"/>
    </location>
</feature>
<feature type="compositionally biased region" description="Pro residues" evidence="3">
    <location>
        <begin position="327"/>
        <end position="353"/>
    </location>
</feature>
<proteinExistence type="predicted"/>
<evidence type="ECO:0000256" key="1">
    <source>
        <dbReference type="ARBA" id="ARBA00022574"/>
    </source>
</evidence>
<dbReference type="SMART" id="SM00320">
    <property type="entry name" value="WD40"/>
    <property type="match status" value="2"/>
</dbReference>
<keyword evidence="5" id="KW-1185">Reference proteome</keyword>
<feature type="region of interest" description="Disordered" evidence="3">
    <location>
        <begin position="161"/>
        <end position="202"/>
    </location>
</feature>
<feature type="region of interest" description="Disordered" evidence="3">
    <location>
        <begin position="318"/>
        <end position="358"/>
    </location>
</feature>
<dbReference type="Gene3D" id="2.130.10.10">
    <property type="entry name" value="YVTN repeat-like/Quinoprotein amine dehydrogenase"/>
    <property type="match status" value="1"/>
</dbReference>
<comment type="caution">
    <text evidence="4">The sequence shown here is derived from an EMBL/GenBank/DDBJ whole genome shotgun (WGS) entry which is preliminary data.</text>
</comment>
<accession>A0ABR2GTQ2</accession>
<feature type="compositionally biased region" description="Low complexity" evidence="3">
    <location>
        <begin position="178"/>
        <end position="202"/>
    </location>
</feature>
<evidence type="ECO:0000313" key="4">
    <source>
        <dbReference type="EMBL" id="KAK8837328.1"/>
    </source>
</evidence>
<dbReference type="InterPro" id="IPR036322">
    <property type="entry name" value="WD40_repeat_dom_sf"/>
</dbReference>
<evidence type="ECO:0000256" key="2">
    <source>
        <dbReference type="ARBA" id="ARBA00022737"/>
    </source>
</evidence>
<dbReference type="InterPro" id="IPR019775">
    <property type="entry name" value="WD40_repeat_CS"/>
</dbReference>
<reference evidence="4 5" key="1">
    <citation type="submission" date="2024-04" db="EMBL/GenBank/DDBJ databases">
        <title>Tritrichomonas musculus Genome.</title>
        <authorList>
            <person name="Alves-Ferreira E."/>
            <person name="Grigg M."/>
            <person name="Lorenzi H."/>
            <person name="Galac M."/>
        </authorList>
    </citation>
    <scope>NUCLEOTIDE SEQUENCE [LARGE SCALE GENOMIC DNA]</scope>
    <source>
        <strain evidence="4 5">EAF2021</strain>
    </source>
</reference>
<feature type="region of interest" description="Disordered" evidence="3">
    <location>
        <begin position="250"/>
        <end position="269"/>
    </location>
</feature>
<feature type="region of interest" description="Disordered" evidence="3">
    <location>
        <begin position="216"/>
        <end position="245"/>
    </location>
</feature>
<dbReference type="SUPFAM" id="SSF50978">
    <property type="entry name" value="WD40 repeat-like"/>
    <property type="match status" value="1"/>
</dbReference>
<organism evidence="4 5">
    <name type="scientific">Tritrichomonas musculus</name>
    <dbReference type="NCBI Taxonomy" id="1915356"/>
    <lineage>
        <taxon>Eukaryota</taxon>
        <taxon>Metamonada</taxon>
        <taxon>Parabasalia</taxon>
        <taxon>Tritrichomonadida</taxon>
        <taxon>Tritrichomonadidae</taxon>
        <taxon>Tritrichomonas</taxon>
    </lineage>
</organism>
<keyword evidence="2" id="KW-0677">Repeat</keyword>
<protein>
    <submittedName>
        <fullName evidence="4">Uncharacterized protein</fullName>
    </submittedName>
</protein>
<dbReference type="Proteomes" id="UP001470230">
    <property type="component" value="Unassembled WGS sequence"/>
</dbReference>
<dbReference type="Pfam" id="PF00400">
    <property type="entry name" value="WD40"/>
    <property type="match status" value="1"/>
</dbReference>